<protein>
    <recommendedName>
        <fullName evidence="4">Extensin-like</fullName>
    </recommendedName>
</protein>
<dbReference type="EMBL" id="PGOL01000684">
    <property type="protein sequence ID" value="PKI66188.1"/>
    <property type="molecule type" value="Genomic_DNA"/>
</dbReference>
<keyword evidence="3" id="KW-1185">Reference proteome</keyword>
<accession>A0A2I0KCD4</accession>
<name>A0A2I0KCD4_PUNGR</name>
<evidence type="ECO:0000256" key="1">
    <source>
        <dbReference type="SAM" id="MobiDB-lite"/>
    </source>
</evidence>
<feature type="region of interest" description="Disordered" evidence="1">
    <location>
        <begin position="1"/>
        <end position="28"/>
    </location>
</feature>
<reference evidence="2 3" key="1">
    <citation type="submission" date="2017-11" db="EMBL/GenBank/DDBJ databases">
        <title>De-novo sequencing of pomegranate (Punica granatum L.) genome.</title>
        <authorList>
            <person name="Akparov Z."/>
            <person name="Amiraslanov A."/>
            <person name="Hajiyeva S."/>
            <person name="Abbasov M."/>
            <person name="Kaur K."/>
            <person name="Hamwieh A."/>
            <person name="Solovyev V."/>
            <person name="Salamov A."/>
            <person name="Braich B."/>
            <person name="Kosarev P."/>
            <person name="Mahmoud A."/>
            <person name="Hajiyev E."/>
            <person name="Babayeva S."/>
            <person name="Izzatullayeva V."/>
            <person name="Mammadov A."/>
            <person name="Mammadov A."/>
            <person name="Sharifova S."/>
            <person name="Ojaghi J."/>
            <person name="Eynullazada K."/>
            <person name="Bayramov B."/>
            <person name="Abdulazimova A."/>
            <person name="Shahmuradov I."/>
        </authorList>
    </citation>
    <scope>NUCLEOTIDE SEQUENCE [LARGE SCALE GENOMIC DNA]</scope>
    <source>
        <strain evidence="3">cv. AG2017</strain>
        <tissue evidence="2">Leaf</tissue>
    </source>
</reference>
<evidence type="ECO:0000313" key="3">
    <source>
        <dbReference type="Proteomes" id="UP000233551"/>
    </source>
</evidence>
<evidence type="ECO:0008006" key="4">
    <source>
        <dbReference type="Google" id="ProtNLM"/>
    </source>
</evidence>
<dbReference type="Proteomes" id="UP000233551">
    <property type="component" value="Unassembled WGS sequence"/>
</dbReference>
<dbReference type="AlphaFoldDB" id="A0A2I0KCD4"/>
<comment type="caution">
    <text evidence="2">The sequence shown here is derived from an EMBL/GenBank/DDBJ whole genome shotgun (WGS) entry which is preliminary data.</text>
</comment>
<evidence type="ECO:0000313" key="2">
    <source>
        <dbReference type="EMBL" id="PKI66188.1"/>
    </source>
</evidence>
<proteinExistence type="predicted"/>
<dbReference type="PRINTS" id="PR01217">
    <property type="entry name" value="PRICHEXTENSN"/>
</dbReference>
<feature type="region of interest" description="Disordered" evidence="1">
    <location>
        <begin position="121"/>
        <end position="168"/>
    </location>
</feature>
<organism evidence="2 3">
    <name type="scientific">Punica granatum</name>
    <name type="common">Pomegranate</name>
    <dbReference type="NCBI Taxonomy" id="22663"/>
    <lineage>
        <taxon>Eukaryota</taxon>
        <taxon>Viridiplantae</taxon>
        <taxon>Streptophyta</taxon>
        <taxon>Embryophyta</taxon>
        <taxon>Tracheophyta</taxon>
        <taxon>Spermatophyta</taxon>
        <taxon>Magnoliopsida</taxon>
        <taxon>eudicotyledons</taxon>
        <taxon>Gunneridae</taxon>
        <taxon>Pentapetalae</taxon>
        <taxon>rosids</taxon>
        <taxon>malvids</taxon>
        <taxon>Myrtales</taxon>
        <taxon>Lythraceae</taxon>
        <taxon>Punica</taxon>
    </lineage>
</organism>
<gene>
    <name evidence="2" type="ORF">CRG98_013441</name>
</gene>
<sequence>MAELMTMLRDQRASSSYTSPPERRTTVDPNPIALPIYVTDNEDVSFSAMIYVPAVYPVNDPLPPSPAPTSVPLLPAVFLSMDSALLTLPPLTIPAQPPIYTVPRPTVPPFVLAQAPAPTADHFPFQAPQPQKSFPYQAPPPLKIPSTEPGTPTQAGPIAPPTNMPPENEQERRMRRMEETIQALQVGTSRLDYGDFNWNLFPGMRLPSKIKIPHFTRYDGTKDSRHHLHHYESKMLPYWDYEEFKI</sequence>